<feature type="region of interest" description="Disordered" evidence="2">
    <location>
        <begin position="40"/>
        <end position="59"/>
    </location>
</feature>
<dbReference type="Gene3D" id="3.40.50.1820">
    <property type="entry name" value="alpha/beta hydrolase"/>
    <property type="match status" value="1"/>
</dbReference>
<sequence>MSDDQLSSSSNSMDSNKKEEEEAYKFLKIVPNADGSLTRLDGVPISPSNPSDPHFPLSKDIPLNPSSATFIRLFRPPPPPSDSNSSSPATSKLPLIIYFHGGGFVLLSAASIVFHDSCNKMAALLPAVVASVEYRLAPEHRLPAAYEDAADALVWARDQAVAAASGGDCDPWMAELVDFSRIFLMGSSAGGNIVYHAALRALETDLSPVKIEGLIMNEPYFGGVQRSESERRLVNDKVIPLHANDLLWALALPKGADRDYEYSNPFIVGSQLGEKIGRLPRSLVRGYAGDPLVDRQKEMAEWLKVHGVSVVPQFLEAGHHAVELFDPKCADDLYVSIKNFIYSV</sequence>
<dbReference type="InterPro" id="IPR013094">
    <property type="entry name" value="AB_hydrolase_3"/>
</dbReference>
<organism evidence="4 5">
    <name type="scientific">Cuscuta epithymum</name>
    <dbReference type="NCBI Taxonomy" id="186058"/>
    <lineage>
        <taxon>Eukaryota</taxon>
        <taxon>Viridiplantae</taxon>
        <taxon>Streptophyta</taxon>
        <taxon>Embryophyta</taxon>
        <taxon>Tracheophyta</taxon>
        <taxon>Spermatophyta</taxon>
        <taxon>Magnoliopsida</taxon>
        <taxon>eudicotyledons</taxon>
        <taxon>Gunneridae</taxon>
        <taxon>Pentapetalae</taxon>
        <taxon>asterids</taxon>
        <taxon>lamiids</taxon>
        <taxon>Solanales</taxon>
        <taxon>Convolvulaceae</taxon>
        <taxon>Cuscuteae</taxon>
        <taxon>Cuscuta</taxon>
        <taxon>Cuscuta subgen. Cuscuta</taxon>
    </lineage>
</organism>
<reference evidence="4" key="1">
    <citation type="submission" date="2022-07" db="EMBL/GenBank/DDBJ databases">
        <authorList>
            <person name="Macas J."/>
            <person name="Novak P."/>
            <person name="Neumann P."/>
        </authorList>
    </citation>
    <scope>NUCLEOTIDE SEQUENCE</scope>
</reference>
<name>A0AAV0EIB4_9ASTE</name>
<dbReference type="PANTHER" id="PTHR23024">
    <property type="entry name" value="ARYLACETAMIDE DEACETYLASE"/>
    <property type="match status" value="1"/>
</dbReference>
<keyword evidence="5" id="KW-1185">Reference proteome</keyword>
<gene>
    <name evidence="4" type="ORF">CEPIT_LOCUS25509</name>
</gene>
<dbReference type="InterPro" id="IPR050466">
    <property type="entry name" value="Carboxylest/Gibb_receptor"/>
</dbReference>
<feature type="compositionally biased region" description="Low complexity" evidence="2">
    <location>
        <begin position="1"/>
        <end position="14"/>
    </location>
</feature>
<comment type="caution">
    <text evidence="4">The sequence shown here is derived from an EMBL/GenBank/DDBJ whole genome shotgun (WGS) entry which is preliminary data.</text>
</comment>
<dbReference type="InterPro" id="IPR029058">
    <property type="entry name" value="AB_hydrolase_fold"/>
</dbReference>
<dbReference type="GO" id="GO:0016787">
    <property type="term" value="F:hydrolase activity"/>
    <property type="evidence" value="ECO:0007669"/>
    <property type="project" value="InterPro"/>
</dbReference>
<dbReference type="EMBL" id="CAMAPF010000932">
    <property type="protein sequence ID" value="CAH9123807.1"/>
    <property type="molecule type" value="Genomic_DNA"/>
</dbReference>
<dbReference type="AlphaFoldDB" id="A0AAV0EIB4"/>
<protein>
    <recommendedName>
        <fullName evidence="3">Alpha/beta hydrolase fold-3 domain-containing protein</fullName>
    </recommendedName>
</protein>
<dbReference type="PANTHER" id="PTHR23024:SF113">
    <property type="entry name" value="CARBOXYLESTERASE 8-RELATED"/>
    <property type="match status" value="1"/>
</dbReference>
<evidence type="ECO:0000256" key="2">
    <source>
        <dbReference type="SAM" id="MobiDB-lite"/>
    </source>
</evidence>
<evidence type="ECO:0000256" key="1">
    <source>
        <dbReference type="ARBA" id="ARBA00010515"/>
    </source>
</evidence>
<feature type="domain" description="Alpha/beta hydrolase fold-3" evidence="3">
    <location>
        <begin position="96"/>
        <end position="322"/>
    </location>
</feature>
<evidence type="ECO:0000259" key="3">
    <source>
        <dbReference type="Pfam" id="PF07859"/>
    </source>
</evidence>
<dbReference type="Proteomes" id="UP001152523">
    <property type="component" value="Unassembled WGS sequence"/>
</dbReference>
<dbReference type="Pfam" id="PF07859">
    <property type="entry name" value="Abhydrolase_3"/>
    <property type="match status" value="1"/>
</dbReference>
<evidence type="ECO:0000313" key="4">
    <source>
        <dbReference type="EMBL" id="CAH9123807.1"/>
    </source>
</evidence>
<evidence type="ECO:0000313" key="5">
    <source>
        <dbReference type="Proteomes" id="UP001152523"/>
    </source>
</evidence>
<accession>A0AAV0EIB4</accession>
<proteinExistence type="inferred from homology"/>
<dbReference type="SUPFAM" id="SSF53474">
    <property type="entry name" value="alpha/beta-Hydrolases"/>
    <property type="match status" value="1"/>
</dbReference>
<feature type="region of interest" description="Disordered" evidence="2">
    <location>
        <begin position="1"/>
        <end position="21"/>
    </location>
</feature>
<comment type="similarity">
    <text evidence="1">Belongs to the 'GDXG' lipolytic enzyme family.</text>
</comment>